<evidence type="ECO:0000313" key="1">
    <source>
        <dbReference type="EMBL" id="MBB3727799.1"/>
    </source>
</evidence>
<dbReference type="EMBL" id="JACIBV010000001">
    <property type="protein sequence ID" value="MBB3727799.1"/>
    <property type="molecule type" value="Genomic_DNA"/>
</dbReference>
<sequence length="227" mass="25303">MSLFPPFHARLVEATEGVRERHGLLLAGGYALRAHGLTARPSRDLVFATAVQTPMPEIAADVAAALHDAFPVSVREVGERMARLVVTDEAGDLTSGFELLREALRNRPERLEGCQVVGQDDAVGLKVRALHGRGLPKDFVDVAAAADLYSFRELERLGAAHEEQWRLEELVHRLESVDLLADEAFEVDEDHLHDIRRFAYAWVEEIKLRRADDGDTERDDPDVPVVD</sequence>
<dbReference type="InterPro" id="IPR014942">
    <property type="entry name" value="AbiEii"/>
</dbReference>
<dbReference type="Pfam" id="PF08843">
    <property type="entry name" value="AbiEii"/>
    <property type="match status" value="1"/>
</dbReference>
<keyword evidence="2" id="KW-1185">Reference proteome</keyword>
<dbReference type="GeneID" id="95390075"/>
<dbReference type="AlphaFoldDB" id="A0A7W5V2N4"/>
<reference evidence="1 2" key="1">
    <citation type="submission" date="2020-08" db="EMBL/GenBank/DDBJ databases">
        <title>Sequencing the genomes of 1000 actinobacteria strains.</title>
        <authorList>
            <person name="Klenk H.-P."/>
        </authorList>
    </citation>
    <scope>NUCLEOTIDE SEQUENCE [LARGE SCALE GENOMIC DNA]</scope>
    <source>
        <strain evidence="1 2">DSM 44320</strain>
    </source>
</reference>
<evidence type="ECO:0000313" key="2">
    <source>
        <dbReference type="Proteomes" id="UP000579945"/>
    </source>
</evidence>
<dbReference type="Proteomes" id="UP000579945">
    <property type="component" value="Unassembled WGS sequence"/>
</dbReference>
<protein>
    <recommendedName>
        <fullName evidence="3">Nucleotidyl transferase AbiEii toxin, Type IV TA system</fullName>
    </recommendedName>
</protein>
<comment type="caution">
    <text evidence="1">The sequence shown here is derived from an EMBL/GenBank/DDBJ whole genome shotgun (WGS) entry which is preliminary data.</text>
</comment>
<name>A0A7W5V2N4_9ACTN</name>
<gene>
    <name evidence="1" type="ORF">FHR33_003659</name>
</gene>
<dbReference type="RefSeq" id="WP_183648857.1">
    <property type="nucleotide sequence ID" value="NZ_JACIBV010000001.1"/>
</dbReference>
<accession>A0A7W5V2N4</accession>
<organism evidence="1 2">
    <name type="scientific">Nonomuraea dietziae</name>
    <dbReference type="NCBI Taxonomy" id="65515"/>
    <lineage>
        <taxon>Bacteria</taxon>
        <taxon>Bacillati</taxon>
        <taxon>Actinomycetota</taxon>
        <taxon>Actinomycetes</taxon>
        <taxon>Streptosporangiales</taxon>
        <taxon>Streptosporangiaceae</taxon>
        <taxon>Nonomuraea</taxon>
    </lineage>
</organism>
<proteinExistence type="predicted"/>
<evidence type="ECO:0008006" key="3">
    <source>
        <dbReference type="Google" id="ProtNLM"/>
    </source>
</evidence>